<dbReference type="GO" id="GO:0003677">
    <property type="term" value="F:DNA binding"/>
    <property type="evidence" value="ECO:0007669"/>
    <property type="project" value="UniProtKB-KW"/>
</dbReference>
<evidence type="ECO:0000256" key="1">
    <source>
        <dbReference type="ARBA" id="ARBA00023125"/>
    </source>
</evidence>
<dbReference type="Proteomes" id="UP000219412">
    <property type="component" value="Unassembled WGS sequence"/>
</dbReference>
<dbReference type="Gene3D" id="2.60.120.10">
    <property type="entry name" value="Jelly Rolls"/>
    <property type="match status" value="1"/>
</dbReference>
<dbReference type="AlphaFoldDB" id="A0A285UM44"/>
<dbReference type="RefSeq" id="WP_097041302.1">
    <property type="nucleotide sequence ID" value="NZ_OBQF01000004.1"/>
</dbReference>
<evidence type="ECO:0000313" key="4">
    <source>
        <dbReference type="Proteomes" id="UP000219412"/>
    </source>
</evidence>
<dbReference type="GO" id="GO:0003700">
    <property type="term" value="F:DNA-binding transcription factor activity"/>
    <property type="evidence" value="ECO:0007669"/>
    <property type="project" value="TreeGrafter"/>
</dbReference>
<keyword evidence="1" id="KW-0238">DNA-binding</keyword>
<dbReference type="Pfam" id="PF01381">
    <property type="entry name" value="HTH_3"/>
    <property type="match status" value="1"/>
</dbReference>
<feature type="domain" description="HTH cro/C1-type" evidence="2">
    <location>
        <begin position="9"/>
        <end position="63"/>
    </location>
</feature>
<dbReference type="CDD" id="cd02209">
    <property type="entry name" value="cupin_XRE_C"/>
    <property type="match status" value="1"/>
</dbReference>
<organism evidence="3 4">
    <name type="scientific">Salinicoccus kekensis</name>
    <dbReference type="NCBI Taxonomy" id="714307"/>
    <lineage>
        <taxon>Bacteria</taxon>
        <taxon>Bacillati</taxon>
        <taxon>Bacillota</taxon>
        <taxon>Bacilli</taxon>
        <taxon>Bacillales</taxon>
        <taxon>Staphylococcaceae</taxon>
        <taxon>Salinicoccus</taxon>
    </lineage>
</organism>
<dbReference type="CDD" id="cd00093">
    <property type="entry name" value="HTH_XRE"/>
    <property type="match status" value="1"/>
</dbReference>
<evidence type="ECO:0000259" key="2">
    <source>
        <dbReference type="PROSITE" id="PS50943"/>
    </source>
</evidence>
<dbReference type="EMBL" id="OBQF01000004">
    <property type="protein sequence ID" value="SOC42940.1"/>
    <property type="molecule type" value="Genomic_DNA"/>
</dbReference>
<accession>A0A285UM44</accession>
<reference evidence="4" key="1">
    <citation type="submission" date="2017-08" db="EMBL/GenBank/DDBJ databases">
        <authorList>
            <person name="Varghese N."/>
            <person name="Submissions S."/>
        </authorList>
    </citation>
    <scope>NUCLEOTIDE SEQUENCE [LARGE SCALE GENOMIC DNA]</scope>
    <source>
        <strain evidence="4">DSM 23173</strain>
    </source>
</reference>
<dbReference type="OrthoDB" id="34624at2"/>
<dbReference type="Gene3D" id="1.10.260.40">
    <property type="entry name" value="lambda repressor-like DNA-binding domains"/>
    <property type="match status" value="1"/>
</dbReference>
<evidence type="ECO:0000313" key="3">
    <source>
        <dbReference type="EMBL" id="SOC42940.1"/>
    </source>
</evidence>
<dbReference type="InterPro" id="IPR013096">
    <property type="entry name" value="Cupin_2"/>
</dbReference>
<dbReference type="GO" id="GO:0005829">
    <property type="term" value="C:cytosol"/>
    <property type="evidence" value="ECO:0007669"/>
    <property type="project" value="TreeGrafter"/>
</dbReference>
<proteinExistence type="predicted"/>
<dbReference type="Pfam" id="PF07883">
    <property type="entry name" value="Cupin_2"/>
    <property type="match status" value="1"/>
</dbReference>
<dbReference type="InterPro" id="IPR010982">
    <property type="entry name" value="Lambda_DNA-bd_dom_sf"/>
</dbReference>
<dbReference type="SUPFAM" id="SSF51182">
    <property type="entry name" value="RmlC-like cupins"/>
    <property type="match status" value="1"/>
</dbReference>
<dbReference type="InterPro" id="IPR011051">
    <property type="entry name" value="RmlC_Cupin_sf"/>
</dbReference>
<dbReference type="PANTHER" id="PTHR46797">
    <property type="entry name" value="HTH-TYPE TRANSCRIPTIONAL REGULATOR"/>
    <property type="match status" value="1"/>
</dbReference>
<keyword evidence="4" id="KW-1185">Reference proteome</keyword>
<dbReference type="PANTHER" id="PTHR46797:SF25">
    <property type="entry name" value="TRANSCRIPTIONAL REGULATOR"/>
    <property type="match status" value="1"/>
</dbReference>
<dbReference type="SMART" id="SM00530">
    <property type="entry name" value="HTH_XRE"/>
    <property type="match status" value="1"/>
</dbReference>
<protein>
    <submittedName>
        <fullName evidence="3">XRE family transcriptional regulator</fullName>
    </submittedName>
</protein>
<dbReference type="PROSITE" id="PS50943">
    <property type="entry name" value="HTH_CROC1"/>
    <property type="match status" value="1"/>
</dbReference>
<dbReference type="InterPro" id="IPR001387">
    <property type="entry name" value="Cro/C1-type_HTH"/>
</dbReference>
<sequence length="172" mass="19141">MSETLGSELKKLRKGRKMTLKELSAESGLSISFLSQVERDLKTLTFTSLKKISEALDVNVNFFFDDNQKDPVDTASLNGNFSYEDLSGDIENPLFTPALVELKAGETQHSPYTHRGQEFIYVLSGTLQVIIQGERTVLKAGDSIHIDSKVEHEWYNDSGEPAKILLVSSNVT</sequence>
<dbReference type="InterPro" id="IPR014710">
    <property type="entry name" value="RmlC-like_jellyroll"/>
</dbReference>
<gene>
    <name evidence="3" type="ORF">SAMN05878391_1811</name>
</gene>
<dbReference type="InterPro" id="IPR050807">
    <property type="entry name" value="TransReg_Diox_bact_type"/>
</dbReference>
<name>A0A285UM44_9STAP</name>